<dbReference type="EMBL" id="CP088295">
    <property type="protein sequence ID" value="UUY03535.1"/>
    <property type="molecule type" value="Genomic_DNA"/>
</dbReference>
<dbReference type="RefSeq" id="WP_353864038.1">
    <property type="nucleotide sequence ID" value="NZ_CP088295.1"/>
</dbReference>
<accession>A0ABY5PG99</accession>
<protein>
    <submittedName>
        <fullName evidence="2">Uncharacterized protein</fullName>
    </submittedName>
</protein>
<name>A0ABY5PG99_9ACTN</name>
<sequence>MRPLTPFRVSGPASERPPAMATAGGVTLRGRTSGGSMGSAMIGSIGVANSTLPP</sequence>
<proteinExistence type="predicted"/>
<reference evidence="3" key="1">
    <citation type="submission" date="2021-11" db="EMBL/GenBank/DDBJ databases">
        <title>Cultivation dependent microbiological survey of springs from the worlds oldest radium mine currently devoted to the extraction of radon-saturated water.</title>
        <authorList>
            <person name="Kapinusova G."/>
            <person name="Smrhova T."/>
            <person name="Strejcek M."/>
            <person name="Suman J."/>
            <person name="Jani K."/>
            <person name="Pajer P."/>
            <person name="Uhlik O."/>
        </authorList>
    </citation>
    <scope>NUCLEOTIDE SEQUENCE [LARGE SCALE GENOMIC DNA]</scope>
    <source>
        <strain evidence="3">J379</strain>
    </source>
</reference>
<keyword evidence="3" id="KW-1185">Reference proteome</keyword>
<evidence type="ECO:0000256" key="1">
    <source>
        <dbReference type="SAM" id="MobiDB-lite"/>
    </source>
</evidence>
<organism evidence="2 3">
    <name type="scientific">Svornostia abyssi</name>
    <dbReference type="NCBI Taxonomy" id="2898438"/>
    <lineage>
        <taxon>Bacteria</taxon>
        <taxon>Bacillati</taxon>
        <taxon>Actinomycetota</taxon>
        <taxon>Thermoleophilia</taxon>
        <taxon>Solirubrobacterales</taxon>
        <taxon>Baekduiaceae</taxon>
        <taxon>Svornostia</taxon>
    </lineage>
</organism>
<gene>
    <name evidence="2" type="ORF">LRS13_23170</name>
</gene>
<evidence type="ECO:0000313" key="2">
    <source>
        <dbReference type="EMBL" id="UUY03535.1"/>
    </source>
</evidence>
<dbReference type="Proteomes" id="UP001058860">
    <property type="component" value="Chromosome"/>
</dbReference>
<feature type="region of interest" description="Disordered" evidence="1">
    <location>
        <begin position="1"/>
        <end position="54"/>
    </location>
</feature>
<evidence type="ECO:0000313" key="3">
    <source>
        <dbReference type="Proteomes" id="UP001058860"/>
    </source>
</evidence>